<dbReference type="RefSeq" id="WP_223174424.1">
    <property type="nucleotide sequence ID" value="NZ_FNBO01000012.1"/>
</dbReference>
<dbReference type="PROSITE" id="PS51257">
    <property type="entry name" value="PROKAR_LIPOPROTEIN"/>
    <property type="match status" value="1"/>
</dbReference>
<dbReference type="AlphaFoldDB" id="A0A1G7QS05"/>
<dbReference type="Proteomes" id="UP000324020">
    <property type="component" value="Unassembled WGS sequence"/>
</dbReference>
<feature type="compositionally biased region" description="Acidic residues" evidence="1">
    <location>
        <begin position="32"/>
        <end position="48"/>
    </location>
</feature>
<evidence type="ECO:0000256" key="1">
    <source>
        <dbReference type="SAM" id="MobiDB-lite"/>
    </source>
</evidence>
<keyword evidence="3" id="KW-1185">Reference proteome</keyword>
<feature type="region of interest" description="Disordered" evidence="1">
    <location>
        <begin position="20"/>
        <end position="59"/>
    </location>
</feature>
<gene>
    <name evidence="2" type="ORF">SAMN04488067_11287</name>
</gene>
<evidence type="ECO:0000313" key="3">
    <source>
        <dbReference type="Proteomes" id="UP000324020"/>
    </source>
</evidence>
<name>A0A1G7QS05_9EURY</name>
<organism evidence="2 3">
    <name type="scientific">Halorubrum xinjiangense</name>
    <dbReference type="NCBI Taxonomy" id="261291"/>
    <lineage>
        <taxon>Archaea</taxon>
        <taxon>Methanobacteriati</taxon>
        <taxon>Methanobacteriota</taxon>
        <taxon>Stenosarchaea group</taxon>
        <taxon>Halobacteria</taxon>
        <taxon>Halobacteriales</taxon>
        <taxon>Haloferacaceae</taxon>
        <taxon>Halorubrum</taxon>
    </lineage>
</organism>
<accession>A0A1G7QS05</accession>
<reference evidence="2 3" key="1">
    <citation type="submission" date="2016-10" db="EMBL/GenBank/DDBJ databases">
        <authorList>
            <person name="Varghese N."/>
            <person name="Submissions S."/>
        </authorList>
    </citation>
    <scope>NUCLEOTIDE SEQUENCE [LARGE SCALE GENOMIC DNA]</scope>
    <source>
        <strain evidence="2 3">CGMCC 1.3527</strain>
    </source>
</reference>
<sequence length="170" mass="17063">MDTPRRRVLAAAATGSTLGLAGCGDLAGSDGDASEQTDDGSGESDGEDGGSGAGEDASATVALDVQEEIQAAQEDVRTRVEEGNLSQEEAQAELIDAQTEIVSAAIDDLESYAADVDGLAVENANEQVGAALLSGPAAAVLDTLEADPVNALLSAADFPEPQESGQQNDS</sequence>
<proteinExistence type="predicted"/>
<evidence type="ECO:0000313" key="2">
    <source>
        <dbReference type="EMBL" id="SDG00440.1"/>
    </source>
</evidence>
<protein>
    <submittedName>
        <fullName evidence="2">Uncharacterized protein</fullName>
    </submittedName>
</protein>
<dbReference type="EMBL" id="FNBO01000012">
    <property type="protein sequence ID" value="SDG00440.1"/>
    <property type="molecule type" value="Genomic_DNA"/>
</dbReference>